<evidence type="ECO:0000256" key="1">
    <source>
        <dbReference type="SAM" id="SignalP"/>
    </source>
</evidence>
<sequence>MKKLSVCLLMLAFMAGCANNQATESEYDHESRDGVSFINNDLDRTEDNDTLDRTFSGDQNPNFINFDGKRLDNQDDINQARKVVAAHEGLRPGAVWINGEDMWVTAYRKGDMTHQEKLEAQAQLHKDLIRALPTYHIEVKIQEDRT</sequence>
<name>A0A0M0G8D1_SPOGL</name>
<keyword evidence="1" id="KW-0732">Signal</keyword>
<dbReference type="RefSeq" id="WP_053433451.1">
    <property type="nucleotide sequence ID" value="NZ_LGUF01000007.1"/>
</dbReference>
<comment type="caution">
    <text evidence="2">The sequence shown here is derived from an EMBL/GenBank/DDBJ whole genome shotgun (WGS) entry which is preliminary data.</text>
</comment>
<evidence type="ECO:0000313" key="2">
    <source>
        <dbReference type="EMBL" id="KON86094.1"/>
    </source>
</evidence>
<evidence type="ECO:0000313" key="3">
    <source>
        <dbReference type="Proteomes" id="UP000037109"/>
    </source>
</evidence>
<reference evidence="3" key="1">
    <citation type="submission" date="2015-07" db="EMBL/GenBank/DDBJ databases">
        <title>Fjat-10036 dsm4.</title>
        <authorList>
            <person name="Liu B."/>
            <person name="Wang J."/>
            <person name="Zhu Y."/>
            <person name="Liu G."/>
            <person name="Chen Q."/>
            <person name="Chen Z."/>
            <person name="Lan J."/>
            <person name="Che J."/>
            <person name="Ge C."/>
            <person name="Shi H."/>
            <person name="Pan Z."/>
            <person name="Liu X."/>
        </authorList>
    </citation>
    <scope>NUCLEOTIDE SEQUENCE [LARGE SCALE GENOMIC DNA]</scope>
    <source>
        <strain evidence="3">DSM 4</strain>
    </source>
</reference>
<dbReference type="EMBL" id="LGUF01000007">
    <property type="protein sequence ID" value="KON86094.1"/>
    <property type="molecule type" value="Genomic_DNA"/>
</dbReference>
<dbReference type="PROSITE" id="PS51257">
    <property type="entry name" value="PROKAR_LIPOPROTEIN"/>
    <property type="match status" value="1"/>
</dbReference>
<accession>A0A0M0G8D1</accession>
<feature type="signal peptide" evidence="1">
    <location>
        <begin position="1"/>
        <end position="22"/>
    </location>
</feature>
<dbReference type="AlphaFoldDB" id="A0A0M0G8D1"/>
<dbReference type="PATRIC" id="fig|1459.3.peg.868"/>
<keyword evidence="3" id="KW-1185">Reference proteome</keyword>
<organism evidence="2 3">
    <name type="scientific">Sporosarcina globispora</name>
    <name type="common">Bacillus globisporus</name>
    <dbReference type="NCBI Taxonomy" id="1459"/>
    <lineage>
        <taxon>Bacteria</taxon>
        <taxon>Bacillati</taxon>
        <taxon>Bacillota</taxon>
        <taxon>Bacilli</taxon>
        <taxon>Bacillales</taxon>
        <taxon>Caryophanaceae</taxon>
        <taxon>Sporosarcina</taxon>
    </lineage>
</organism>
<evidence type="ECO:0008006" key="4">
    <source>
        <dbReference type="Google" id="ProtNLM"/>
    </source>
</evidence>
<dbReference type="OrthoDB" id="2860517at2"/>
<gene>
    <name evidence="2" type="ORF">AF332_04195</name>
</gene>
<proteinExistence type="predicted"/>
<dbReference type="Proteomes" id="UP000037109">
    <property type="component" value="Unassembled WGS sequence"/>
</dbReference>
<protein>
    <recommendedName>
        <fullName evidence="4">Sporulation protein</fullName>
    </recommendedName>
</protein>
<feature type="chain" id="PRO_5005599360" description="Sporulation protein" evidence="1">
    <location>
        <begin position="23"/>
        <end position="146"/>
    </location>
</feature>